<sequence>MYCPDCGVQMEAMNAVEKNTTPGVFKTFYGCDFCEKGWVEVIDHFEERRMFTQENIGHSLILGKRMVS</sequence>
<evidence type="ECO:0008006" key="2">
    <source>
        <dbReference type="Google" id="ProtNLM"/>
    </source>
</evidence>
<proteinExistence type="predicted"/>
<gene>
    <name evidence="1" type="ORF">ENI13_00120</name>
</gene>
<dbReference type="AlphaFoldDB" id="A0A7C1NZ72"/>
<dbReference type="EMBL" id="DRHL01000005">
    <property type="protein sequence ID" value="HEB13367.1"/>
    <property type="molecule type" value="Genomic_DNA"/>
</dbReference>
<name>A0A7C1NZ72_UNCC3</name>
<evidence type="ECO:0000313" key="1">
    <source>
        <dbReference type="EMBL" id="HEB13367.1"/>
    </source>
</evidence>
<reference evidence="1" key="1">
    <citation type="journal article" date="2020" name="mSystems">
        <title>Genome- and Community-Level Interaction Insights into Carbon Utilization and Element Cycling Functions of Hydrothermarchaeota in Hydrothermal Sediment.</title>
        <authorList>
            <person name="Zhou Z."/>
            <person name="Liu Y."/>
            <person name="Xu W."/>
            <person name="Pan J."/>
            <person name="Luo Z.H."/>
            <person name="Li M."/>
        </authorList>
    </citation>
    <scope>NUCLEOTIDE SEQUENCE [LARGE SCALE GENOMIC DNA]</scope>
    <source>
        <strain evidence="1">HyVt-369</strain>
    </source>
</reference>
<dbReference type="Proteomes" id="UP000885695">
    <property type="component" value="Unassembled WGS sequence"/>
</dbReference>
<accession>A0A7C1NZ72</accession>
<organism evidence="1">
    <name type="scientific">candidate division CPR3 bacterium</name>
    <dbReference type="NCBI Taxonomy" id="2268181"/>
    <lineage>
        <taxon>Bacteria</taxon>
        <taxon>Bacteria division CPR3</taxon>
    </lineage>
</organism>
<comment type="caution">
    <text evidence="1">The sequence shown here is derived from an EMBL/GenBank/DDBJ whole genome shotgun (WGS) entry which is preliminary data.</text>
</comment>
<protein>
    <recommendedName>
        <fullName evidence="2">Transcription factor zinc-finger domain-containing protein</fullName>
    </recommendedName>
</protein>